<dbReference type="NCBIfam" id="TIGR04131">
    <property type="entry name" value="Bac_Flav_CTERM"/>
    <property type="match status" value="1"/>
</dbReference>
<name>A0ABP8KP21_9BACT</name>
<protein>
    <recommendedName>
        <fullName evidence="3">Gliding motility-associated C-terminal domain-containing protein</fullName>
    </recommendedName>
</protein>
<proteinExistence type="predicted"/>
<dbReference type="EMBL" id="BAABHB010000007">
    <property type="protein sequence ID" value="GAA4410989.1"/>
    <property type="molecule type" value="Genomic_DNA"/>
</dbReference>
<dbReference type="Proteomes" id="UP001500936">
    <property type="component" value="Unassembled WGS sequence"/>
</dbReference>
<reference evidence="2" key="1">
    <citation type="journal article" date="2019" name="Int. J. Syst. Evol. Microbiol.">
        <title>The Global Catalogue of Microorganisms (GCM) 10K type strain sequencing project: providing services to taxonomists for standard genome sequencing and annotation.</title>
        <authorList>
            <consortium name="The Broad Institute Genomics Platform"/>
            <consortium name="The Broad Institute Genome Sequencing Center for Infectious Disease"/>
            <person name="Wu L."/>
            <person name="Ma J."/>
        </authorList>
    </citation>
    <scope>NUCLEOTIDE SEQUENCE [LARGE SCALE GENOMIC DNA]</scope>
    <source>
        <strain evidence="2">JCM 17925</strain>
    </source>
</reference>
<gene>
    <name evidence="1" type="ORF">GCM10023187_36290</name>
</gene>
<evidence type="ECO:0008006" key="3">
    <source>
        <dbReference type="Google" id="ProtNLM"/>
    </source>
</evidence>
<dbReference type="RefSeq" id="WP_345269312.1">
    <property type="nucleotide sequence ID" value="NZ_BAABHB010000007.1"/>
</dbReference>
<keyword evidence="2" id="KW-1185">Reference proteome</keyword>
<accession>A0ABP8KP21</accession>
<sequence length="293" mass="33133">MYLPQINESRIVSETGRWHKVSGCFQAKEAYQFLTIGNFFSDQQTSYIEVDRRGRGAYYFIDDVLVTETNLTNYPLFSLRDTILCPARSIDLSLPDDSQTQYRWQDGSTAPTYTIRQAGLYSVTATSGLCTLTDSFRVAQEVTLRLPADTTLCRGIPFAITPTSAPNTTLLWSNGFQGSTLSVAESGLYWVRSESAACRQADSIRIRVVDCPGNIPNVFTPNSDGVNETFFIEGISLLPWRLEVFNRWGGRVYRSEAYRNEWTGDDLPAGTYYYVLSSAQIDRQYKGWVQLIR</sequence>
<dbReference type="InterPro" id="IPR026341">
    <property type="entry name" value="T9SS_type_B"/>
</dbReference>
<evidence type="ECO:0000313" key="2">
    <source>
        <dbReference type="Proteomes" id="UP001500936"/>
    </source>
</evidence>
<comment type="caution">
    <text evidence="1">The sequence shown here is derived from an EMBL/GenBank/DDBJ whole genome shotgun (WGS) entry which is preliminary data.</text>
</comment>
<dbReference type="Pfam" id="PF13585">
    <property type="entry name" value="CHU_C"/>
    <property type="match status" value="1"/>
</dbReference>
<evidence type="ECO:0000313" key="1">
    <source>
        <dbReference type="EMBL" id="GAA4410989.1"/>
    </source>
</evidence>
<organism evidence="1 2">
    <name type="scientific">Nibrella viscosa</name>
    <dbReference type="NCBI Taxonomy" id="1084524"/>
    <lineage>
        <taxon>Bacteria</taxon>
        <taxon>Pseudomonadati</taxon>
        <taxon>Bacteroidota</taxon>
        <taxon>Cytophagia</taxon>
        <taxon>Cytophagales</taxon>
        <taxon>Spirosomataceae</taxon>
        <taxon>Nibrella</taxon>
    </lineage>
</organism>